<evidence type="ECO:0000256" key="1">
    <source>
        <dbReference type="ARBA" id="ARBA00004127"/>
    </source>
</evidence>
<keyword evidence="2 8" id="KW-0812">Transmembrane</keyword>
<dbReference type="AlphaFoldDB" id="A0A7S4HR21"/>
<evidence type="ECO:0000256" key="7">
    <source>
        <dbReference type="SAM" id="MobiDB-lite"/>
    </source>
</evidence>
<keyword evidence="3 8" id="KW-1133">Transmembrane helix</keyword>
<evidence type="ECO:0000256" key="8">
    <source>
        <dbReference type="SAM" id="Phobius"/>
    </source>
</evidence>
<reference evidence="10" key="1">
    <citation type="submission" date="2021-01" db="EMBL/GenBank/DDBJ databases">
        <authorList>
            <person name="Corre E."/>
            <person name="Pelletier E."/>
            <person name="Niang G."/>
            <person name="Scheremetjew M."/>
            <person name="Finn R."/>
            <person name="Kale V."/>
            <person name="Holt S."/>
            <person name="Cochrane G."/>
            <person name="Meng A."/>
            <person name="Brown T."/>
            <person name="Cohen L."/>
        </authorList>
    </citation>
    <scope>NUCLEOTIDE SEQUENCE</scope>
    <source>
        <strain evidence="10">DIVA3 518/3/11/1/6</strain>
    </source>
</reference>
<feature type="transmembrane region" description="Helical" evidence="8">
    <location>
        <begin position="216"/>
        <end position="233"/>
    </location>
</feature>
<feature type="transmembrane region" description="Helical" evidence="8">
    <location>
        <begin position="382"/>
        <end position="402"/>
    </location>
</feature>
<accession>A0A7S4HR21</accession>
<gene>
    <name evidence="10" type="ORF">VSP0166_LOCUS3462</name>
</gene>
<proteinExistence type="predicted"/>
<comment type="subcellular location">
    <subcellularLocation>
        <location evidence="1">Endomembrane system</location>
        <topology evidence="1">Multi-pass membrane protein</topology>
    </subcellularLocation>
</comment>
<evidence type="ECO:0000256" key="5">
    <source>
        <dbReference type="ARBA" id="ARBA00023098"/>
    </source>
</evidence>
<feature type="transmembrane region" description="Helical" evidence="8">
    <location>
        <begin position="76"/>
        <end position="97"/>
    </location>
</feature>
<organism evidence="10">
    <name type="scientific">Vannella robusta</name>
    <dbReference type="NCBI Taxonomy" id="1487602"/>
    <lineage>
        <taxon>Eukaryota</taxon>
        <taxon>Amoebozoa</taxon>
        <taxon>Discosea</taxon>
        <taxon>Flabellinia</taxon>
        <taxon>Vannellidae</taxon>
        <taxon>Vannella</taxon>
    </lineage>
</organism>
<dbReference type="PANTHER" id="PTHR21624:SF1">
    <property type="entry name" value="ALKYLGLYCEROL MONOOXYGENASE"/>
    <property type="match status" value="1"/>
</dbReference>
<feature type="region of interest" description="Disordered" evidence="7">
    <location>
        <begin position="1"/>
        <end position="22"/>
    </location>
</feature>
<dbReference type="EMBL" id="HBKP01004793">
    <property type="protein sequence ID" value="CAE2206417.1"/>
    <property type="molecule type" value="Transcribed_RNA"/>
</dbReference>
<evidence type="ECO:0000256" key="4">
    <source>
        <dbReference type="ARBA" id="ARBA00023002"/>
    </source>
</evidence>
<dbReference type="GO" id="GO:0005506">
    <property type="term" value="F:iron ion binding"/>
    <property type="evidence" value="ECO:0007669"/>
    <property type="project" value="InterPro"/>
</dbReference>
<evidence type="ECO:0000256" key="3">
    <source>
        <dbReference type="ARBA" id="ARBA00022989"/>
    </source>
</evidence>
<dbReference type="GO" id="GO:0005783">
    <property type="term" value="C:endoplasmic reticulum"/>
    <property type="evidence" value="ECO:0007669"/>
    <property type="project" value="TreeGrafter"/>
</dbReference>
<feature type="transmembrane region" description="Helical" evidence="8">
    <location>
        <begin position="469"/>
        <end position="487"/>
    </location>
</feature>
<keyword evidence="5" id="KW-0443">Lipid metabolism</keyword>
<feature type="domain" description="Fatty acid hydroxylase" evidence="9">
    <location>
        <begin position="163"/>
        <end position="294"/>
    </location>
</feature>
<sequence>MTAGKAAPLVPTDEKGKPDSVPIDDPKKDNYWLGWKGTMVLGLLILAGHTWFLFYLEFEYKERYYAYPHLTAVRDYVSLWVPIFLGTIALETVYFWITAPKSDVYRLNDSMGSLTLGSFNQLVKKLIKQVLFMHGPYCWVWANYGQYVAERYTILQNYWLSWWLMFLAVEFSYYWVHRTGHTINAFWAMHGVHHSSEAYNLTTALRQSSLHFSVGWLYYIPFALFFPPPLYFMHDQFNLLYQYWIHTQVVGKLGPLEYILNTPSQHRVHHGRNAYCIDKNYGGTLCIFDRLFGTYQEEIEEVPVVFGITHSLNTFEPIKANVRPWKGIFSNIKTVPGLMNKILCVWNGPGWIPGTHPKEEYPIPPCTRASVRKYNTELTLPWKFYLVVLFLYTTVGLQAAIVGMEQSGSLYCYSVVGMFYFGLSLFCIGLTCDIDPWAVPTQILHAVLGGIYLAYGVACFQSESEWKTAELAAIAIITLCTVLFVFLRRKDMDPSRIQYGEDFEFAALSEQFQWELVEPKKQKVQ</sequence>
<keyword evidence="6 8" id="KW-0472">Membrane</keyword>
<name>A0A7S4HR21_9EUKA</name>
<dbReference type="GO" id="GO:0008610">
    <property type="term" value="P:lipid biosynthetic process"/>
    <property type="evidence" value="ECO:0007669"/>
    <property type="project" value="InterPro"/>
</dbReference>
<feature type="transmembrane region" description="Helical" evidence="8">
    <location>
        <begin position="408"/>
        <end position="431"/>
    </location>
</feature>
<dbReference type="GO" id="GO:0006643">
    <property type="term" value="P:membrane lipid metabolic process"/>
    <property type="evidence" value="ECO:0007669"/>
    <property type="project" value="TreeGrafter"/>
</dbReference>
<dbReference type="InterPro" id="IPR051689">
    <property type="entry name" value="Sterol_desaturase/TMEM195"/>
</dbReference>
<feature type="transmembrane region" description="Helical" evidence="8">
    <location>
        <begin position="158"/>
        <end position="176"/>
    </location>
</feature>
<dbReference type="PANTHER" id="PTHR21624">
    <property type="entry name" value="STEROL DESATURASE-RELATED PROTEIN"/>
    <property type="match status" value="1"/>
</dbReference>
<feature type="transmembrane region" description="Helical" evidence="8">
    <location>
        <begin position="443"/>
        <end position="463"/>
    </location>
</feature>
<dbReference type="GO" id="GO:0050479">
    <property type="term" value="F:glyceryl-ether monooxygenase activity"/>
    <property type="evidence" value="ECO:0007669"/>
    <property type="project" value="TreeGrafter"/>
</dbReference>
<keyword evidence="4" id="KW-0560">Oxidoreductase</keyword>
<evidence type="ECO:0000259" key="9">
    <source>
        <dbReference type="Pfam" id="PF04116"/>
    </source>
</evidence>
<evidence type="ECO:0000313" key="10">
    <source>
        <dbReference type="EMBL" id="CAE2206417.1"/>
    </source>
</evidence>
<dbReference type="InterPro" id="IPR006694">
    <property type="entry name" value="Fatty_acid_hydroxylase"/>
</dbReference>
<protein>
    <recommendedName>
        <fullName evidence="9">Fatty acid hydroxylase domain-containing protein</fullName>
    </recommendedName>
</protein>
<feature type="transmembrane region" description="Helical" evidence="8">
    <location>
        <begin position="37"/>
        <end position="56"/>
    </location>
</feature>
<dbReference type="GO" id="GO:0016020">
    <property type="term" value="C:membrane"/>
    <property type="evidence" value="ECO:0007669"/>
    <property type="project" value="GOC"/>
</dbReference>
<evidence type="ECO:0000256" key="6">
    <source>
        <dbReference type="ARBA" id="ARBA00023136"/>
    </source>
</evidence>
<feature type="compositionally biased region" description="Basic and acidic residues" evidence="7">
    <location>
        <begin position="12"/>
        <end position="22"/>
    </location>
</feature>
<evidence type="ECO:0000256" key="2">
    <source>
        <dbReference type="ARBA" id="ARBA00022692"/>
    </source>
</evidence>
<dbReference type="Pfam" id="PF04116">
    <property type="entry name" value="FA_hydroxylase"/>
    <property type="match status" value="1"/>
</dbReference>